<keyword evidence="12" id="KW-1185">Reference proteome</keyword>
<evidence type="ECO:0000256" key="1">
    <source>
        <dbReference type="ARBA" id="ARBA00004141"/>
    </source>
</evidence>
<evidence type="ECO:0000256" key="4">
    <source>
        <dbReference type="ARBA" id="ARBA00022829"/>
    </source>
</evidence>
<keyword evidence="11" id="KW-0132">Cell division</keyword>
<keyword evidence="3 7" id="KW-0547">Nucleotide-binding</keyword>
<dbReference type="InterPro" id="IPR027417">
    <property type="entry name" value="P-loop_NTPase"/>
</dbReference>
<keyword evidence="11" id="KW-0131">Cell cycle</keyword>
<dbReference type="Gene3D" id="3.40.50.300">
    <property type="entry name" value="P-loop containing nucleotide triphosphate hydrolases"/>
    <property type="match status" value="1"/>
</dbReference>
<organism evidence="11 12">
    <name type="scientific">Alteribacter lacisalsi</name>
    <dbReference type="NCBI Taxonomy" id="2045244"/>
    <lineage>
        <taxon>Bacteria</taxon>
        <taxon>Bacillati</taxon>
        <taxon>Bacillota</taxon>
        <taxon>Bacilli</taxon>
        <taxon>Bacillales</taxon>
        <taxon>Bacillaceae</taxon>
        <taxon>Alteribacter</taxon>
    </lineage>
</organism>
<evidence type="ECO:0000256" key="9">
    <source>
        <dbReference type="SAM" id="Phobius"/>
    </source>
</evidence>
<feature type="compositionally biased region" description="Acidic residues" evidence="8">
    <location>
        <begin position="244"/>
        <end position="255"/>
    </location>
</feature>
<accession>A0A2W0HB12</accession>
<dbReference type="SMART" id="SM00382">
    <property type="entry name" value="AAA"/>
    <property type="match status" value="1"/>
</dbReference>
<protein>
    <submittedName>
        <fullName evidence="11">Cell division protein FtsK</fullName>
    </submittedName>
</protein>
<dbReference type="InterPro" id="IPR036390">
    <property type="entry name" value="WH_DNA-bd_sf"/>
</dbReference>
<sequence>MGKRKRKSTKWKTQLSYELAGVFLFVIATVAFARLGFAGEGIVQLFRFVLGDWHIVLTGGLLVLSFYFMVKRKWPKFWTRRKIGGYLFIYAVALLTHVRQFEILSQETPFTDRSVIRNTWHMFFMQINNETAVETMGGGMVGALGFSMTHFLFAEGGTIAFAIGLMVASVILFTGRSVMDVLKKGFDKIMSGVKKTLTSFGAWTIESLSAMKDAVNERRKAMKQEAQERKRDRSTRSPAPPVEETSDLEKPEEEPVIYDFSTKAYEGVDIPENSDPADPVTEPAVPSTAEKDKRPAHIVAEEEETEEEIPVPTASLAVISRENEHYELPDGGLLNNPKKTNQTKEHHMLSKNARKLEKTLESFGVNAKVTEVHLGPSVTKYEVYPSAGVKVSKVVNLSDDLALALAAKDIRIEAPIPGKSAIGIEVPNQEVALVTLKEVLEAKAMTETDNPLAIALGRNISGEAVIAELNKMPHLLVAGATGSGKSVCINGIVVSILMRSKPHEVKLMMIDPKMVELNVYNGIPHLLSPVVTDPKKASQALKKVVSEMERRYELFADSGTRNIEGYNAYVRRENRSRPEEDQQPYLPFIVVIVDELADLMMVASSDVEDSITRLAQMARAAGIHLIIATQRPSVDVITGVIKANIPSRIAFGVSSQTDSRTILDSNGAEKLLGRGDMLFIPVGASKPTRIQGAFLSDEEVERVVGFCIDQQKAQYAEEMIPKEGDKENVQQAVSDDLYEEAVALITDMQTASVSMLQRRFRIGYTRAARLIDEMEVRGVVGPYEGSKPREVLVSKHQDDNVSNG</sequence>
<evidence type="ECO:0000259" key="10">
    <source>
        <dbReference type="PROSITE" id="PS50901"/>
    </source>
</evidence>
<feature type="binding site" evidence="7">
    <location>
        <begin position="479"/>
        <end position="486"/>
    </location>
    <ligand>
        <name>ATP</name>
        <dbReference type="ChEBI" id="CHEBI:30616"/>
    </ligand>
</feature>
<dbReference type="InterPro" id="IPR003593">
    <property type="entry name" value="AAA+_ATPase"/>
</dbReference>
<proteinExistence type="inferred from homology"/>
<comment type="similarity">
    <text evidence="2">Belongs to the FtsK/SpoIIIE/SftA family.</text>
</comment>
<feature type="domain" description="FtsK" evidence="10">
    <location>
        <begin position="462"/>
        <end position="660"/>
    </location>
</feature>
<dbReference type="Gene3D" id="1.10.10.10">
    <property type="entry name" value="Winged helix-like DNA-binding domain superfamily/Winged helix DNA-binding domain"/>
    <property type="match status" value="1"/>
</dbReference>
<dbReference type="GO" id="GO:0051301">
    <property type="term" value="P:cell division"/>
    <property type="evidence" value="ECO:0007669"/>
    <property type="project" value="UniProtKB-KW"/>
</dbReference>
<keyword evidence="4" id="KW-0159">Chromosome partition</keyword>
<evidence type="ECO:0000313" key="12">
    <source>
        <dbReference type="Proteomes" id="UP000248066"/>
    </source>
</evidence>
<dbReference type="Pfam" id="PF09397">
    <property type="entry name" value="FtsK_gamma"/>
    <property type="match status" value="1"/>
</dbReference>
<feature type="transmembrane region" description="Helical" evidence="9">
    <location>
        <begin position="151"/>
        <end position="174"/>
    </location>
</feature>
<reference evidence="11 12" key="1">
    <citation type="submission" date="2017-10" db="EMBL/GenBank/DDBJ databases">
        <title>Bacillus sp. nov., a halophilic bacterium isolated from a Yangshapao Lake.</title>
        <authorList>
            <person name="Wang H."/>
        </authorList>
    </citation>
    <scope>NUCLEOTIDE SEQUENCE [LARGE SCALE GENOMIC DNA]</scope>
    <source>
        <strain evidence="11 12">YSP-3</strain>
    </source>
</reference>
<dbReference type="Pfam" id="PF17854">
    <property type="entry name" value="FtsK_alpha"/>
    <property type="match status" value="1"/>
</dbReference>
<evidence type="ECO:0000256" key="5">
    <source>
        <dbReference type="ARBA" id="ARBA00022840"/>
    </source>
</evidence>
<feature type="region of interest" description="Disordered" evidence="8">
    <location>
        <begin position="216"/>
        <end position="255"/>
    </location>
</feature>
<dbReference type="PANTHER" id="PTHR22683:SF41">
    <property type="entry name" value="DNA TRANSLOCASE FTSK"/>
    <property type="match status" value="1"/>
</dbReference>
<dbReference type="SUPFAM" id="SSF52540">
    <property type="entry name" value="P-loop containing nucleoside triphosphate hydrolases"/>
    <property type="match status" value="1"/>
</dbReference>
<evidence type="ECO:0000256" key="3">
    <source>
        <dbReference type="ARBA" id="ARBA00022741"/>
    </source>
</evidence>
<dbReference type="InterPro" id="IPR041027">
    <property type="entry name" value="FtsK_alpha"/>
</dbReference>
<dbReference type="AlphaFoldDB" id="A0A2W0HB12"/>
<dbReference type="Pfam" id="PF01580">
    <property type="entry name" value="FtsK_SpoIIIE"/>
    <property type="match status" value="1"/>
</dbReference>
<keyword evidence="5 7" id="KW-0067">ATP-binding</keyword>
<dbReference type="OrthoDB" id="9807790at2"/>
<evidence type="ECO:0000256" key="6">
    <source>
        <dbReference type="ARBA" id="ARBA00023125"/>
    </source>
</evidence>
<dbReference type="GO" id="GO:0016020">
    <property type="term" value="C:membrane"/>
    <property type="evidence" value="ECO:0007669"/>
    <property type="project" value="UniProtKB-SubCell"/>
</dbReference>
<keyword evidence="6" id="KW-0238">DNA-binding</keyword>
<gene>
    <name evidence="11" type="ORF">CR205_05600</name>
</gene>
<dbReference type="GO" id="GO:0005524">
    <property type="term" value="F:ATP binding"/>
    <property type="evidence" value="ECO:0007669"/>
    <property type="project" value="UniProtKB-UniRule"/>
</dbReference>
<dbReference type="Proteomes" id="UP000248066">
    <property type="component" value="Unassembled WGS sequence"/>
</dbReference>
<feature type="region of interest" description="Disordered" evidence="8">
    <location>
        <begin position="784"/>
        <end position="804"/>
    </location>
</feature>
<keyword evidence="9" id="KW-0472">Membrane</keyword>
<dbReference type="SUPFAM" id="SSF46785">
    <property type="entry name" value="Winged helix' DNA-binding domain"/>
    <property type="match status" value="1"/>
</dbReference>
<dbReference type="PANTHER" id="PTHR22683">
    <property type="entry name" value="SPORULATION PROTEIN RELATED"/>
    <property type="match status" value="1"/>
</dbReference>
<dbReference type="InterPro" id="IPR018541">
    <property type="entry name" value="Ftsk_gamma"/>
</dbReference>
<comment type="subcellular location">
    <subcellularLocation>
        <location evidence="1">Membrane</location>
        <topology evidence="1">Multi-pass membrane protein</topology>
    </subcellularLocation>
</comment>
<keyword evidence="9" id="KW-1133">Transmembrane helix</keyword>
<name>A0A2W0HB12_9BACI</name>
<dbReference type="Gene3D" id="3.30.980.40">
    <property type="match status" value="1"/>
</dbReference>
<keyword evidence="9" id="KW-0812">Transmembrane</keyword>
<dbReference type="InterPro" id="IPR036388">
    <property type="entry name" value="WH-like_DNA-bd_sf"/>
</dbReference>
<dbReference type="GO" id="GO:0007059">
    <property type="term" value="P:chromosome segregation"/>
    <property type="evidence" value="ECO:0007669"/>
    <property type="project" value="UniProtKB-KW"/>
</dbReference>
<feature type="region of interest" description="Disordered" evidence="8">
    <location>
        <begin position="267"/>
        <end position="295"/>
    </location>
</feature>
<dbReference type="GO" id="GO:0003677">
    <property type="term" value="F:DNA binding"/>
    <property type="evidence" value="ECO:0007669"/>
    <property type="project" value="UniProtKB-KW"/>
</dbReference>
<evidence type="ECO:0000256" key="2">
    <source>
        <dbReference type="ARBA" id="ARBA00006474"/>
    </source>
</evidence>
<evidence type="ECO:0000256" key="8">
    <source>
        <dbReference type="SAM" id="MobiDB-lite"/>
    </source>
</evidence>
<feature type="compositionally biased region" description="Basic and acidic residues" evidence="8">
    <location>
        <begin position="216"/>
        <end position="235"/>
    </location>
</feature>
<dbReference type="CDD" id="cd01127">
    <property type="entry name" value="TrwB_TraG_TraD_VirD4"/>
    <property type="match status" value="1"/>
</dbReference>
<dbReference type="RefSeq" id="WP_110517777.1">
    <property type="nucleotide sequence ID" value="NZ_PDOF01000001.1"/>
</dbReference>
<evidence type="ECO:0000256" key="7">
    <source>
        <dbReference type="PROSITE-ProRule" id="PRU00289"/>
    </source>
</evidence>
<evidence type="ECO:0000313" key="11">
    <source>
        <dbReference type="EMBL" id="PYZ98071.1"/>
    </source>
</evidence>
<dbReference type="InterPro" id="IPR050206">
    <property type="entry name" value="FtsK/SpoIIIE/SftA"/>
</dbReference>
<dbReference type="SMART" id="SM00843">
    <property type="entry name" value="Ftsk_gamma"/>
    <property type="match status" value="1"/>
</dbReference>
<feature type="transmembrane region" description="Helical" evidence="9">
    <location>
        <begin position="48"/>
        <end position="70"/>
    </location>
</feature>
<feature type="compositionally biased region" description="Basic and acidic residues" evidence="8">
    <location>
        <begin position="786"/>
        <end position="804"/>
    </location>
</feature>
<feature type="transmembrane region" description="Helical" evidence="9">
    <location>
        <begin position="82"/>
        <end position="101"/>
    </location>
</feature>
<comment type="caution">
    <text evidence="11">The sequence shown here is derived from an EMBL/GenBank/DDBJ whole genome shotgun (WGS) entry which is preliminary data.</text>
</comment>
<dbReference type="PROSITE" id="PS50901">
    <property type="entry name" value="FTSK"/>
    <property type="match status" value="1"/>
</dbReference>
<dbReference type="InterPro" id="IPR002543">
    <property type="entry name" value="FtsK_dom"/>
</dbReference>
<dbReference type="EMBL" id="PDOF01000001">
    <property type="protein sequence ID" value="PYZ98071.1"/>
    <property type="molecule type" value="Genomic_DNA"/>
</dbReference>